<dbReference type="InterPro" id="IPR007757">
    <property type="entry name" value="MT-A70-like"/>
</dbReference>
<name>A0AAU9JV70_9CILI</name>
<evidence type="ECO:0000256" key="3">
    <source>
        <dbReference type="ARBA" id="ARBA00022833"/>
    </source>
</evidence>
<sequence length="587" mass="68492">MEKPRKKGIDIDDKSKWGHRFEFRDRSQVQRQMFTPLAQPAKKRAQIADEIVESASEEMSDSHLNSYDFKLEPQTTIPVQLPRAKTQANKKHKQPSEPRKKKKEDDDLIVRDLVNELLNTIELGAPTDTKMMESTFINCDLRYFNLDYIVEKFGLFDVVVVDPPWRIRGGQKNSDSPFMFSNNKFQLEYDTLSNQEIMEIPIEKLSKKGFCFIWVLSGNMNAGYDCLNKWGYECVDHLIWVKTTQGGRRAMVSHGFYFLHSTEMCIVGYKCPPGEKVEFRSKVSNDLIIADVRKKSQKPDQLYTIIELMMPGSKKCEIFARNNNLRPGWLSLGNQIGEVFEKWRNHTVCDKCKRDIPEGLLRFKSKKQRNFDICEQCIENVQQERNDTMQDYFKLENNNTQDTLHHYHKCDRCGVEPIWGCRFQCLQCENIDYCENCYDEIIESQTGCFNHIFQAHEKPQAGNGLPIHENKRCVSCYQKPILGPCFLCADCSHLTLCQNCFFNCSFKEFEQIKGHDSKHRIEIITLSNRTFKMSICSGCGRNPLVSPKYKCNMCFNFELCEHCYIKKDTLELKGFNAHKPEHTFTNY</sequence>
<dbReference type="GO" id="GO:0008168">
    <property type="term" value="F:methyltransferase activity"/>
    <property type="evidence" value="ECO:0007669"/>
    <property type="project" value="InterPro"/>
</dbReference>
<dbReference type="InterPro" id="IPR029063">
    <property type="entry name" value="SAM-dependent_MTases_sf"/>
</dbReference>
<dbReference type="Gene3D" id="3.30.60.90">
    <property type="match status" value="3"/>
</dbReference>
<feature type="compositionally biased region" description="Basic and acidic residues" evidence="6">
    <location>
        <begin position="94"/>
        <end position="105"/>
    </location>
</feature>
<dbReference type="Proteomes" id="UP001162131">
    <property type="component" value="Unassembled WGS sequence"/>
</dbReference>
<dbReference type="EMBL" id="CAJZBQ010000043">
    <property type="protein sequence ID" value="CAG9327338.1"/>
    <property type="molecule type" value="Genomic_DNA"/>
</dbReference>
<dbReference type="Pfam" id="PF00569">
    <property type="entry name" value="ZZ"/>
    <property type="match status" value="2"/>
</dbReference>
<protein>
    <recommendedName>
        <fullName evidence="7">ZZ-type domain-containing protein</fullName>
    </recommendedName>
</protein>
<dbReference type="PROSITE" id="PS50135">
    <property type="entry name" value="ZF_ZZ_2"/>
    <property type="match status" value="3"/>
</dbReference>
<dbReference type="InterPro" id="IPR002052">
    <property type="entry name" value="DNA_methylase_N6_adenine_CS"/>
</dbReference>
<organism evidence="8 9">
    <name type="scientific">Blepharisma stoltei</name>
    <dbReference type="NCBI Taxonomy" id="1481888"/>
    <lineage>
        <taxon>Eukaryota</taxon>
        <taxon>Sar</taxon>
        <taxon>Alveolata</taxon>
        <taxon>Ciliophora</taxon>
        <taxon>Postciliodesmatophora</taxon>
        <taxon>Heterotrichea</taxon>
        <taxon>Heterotrichida</taxon>
        <taxon>Blepharismidae</taxon>
        <taxon>Blepharisma</taxon>
    </lineage>
</organism>
<dbReference type="SMART" id="SM00291">
    <property type="entry name" value="ZnF_ZZ"/>
    <property type="match status" value="4"/>
</dbReference>
<feature type="region of interest" description="Disordered" evidence="6">
    <location>
        <begin position="78"/>
        <end position="105"/>
    </location>
</feature>
<evidence type="ECO:0000256" key="6">
    <source>
        <dbReference type="SAM" id="MobiDB-lite"/>
    </source>
</evidence>
<evidence type="ECO:0000256" key="1">
    <source>
        <dbReference type="ARBA" id="ARBA00022723"/>
    </source>
</evidence>
<gene>
    <name evidence="8" type="ORF">BSTOLATCC_MIC43377</name>
</gene>
<dbReference type="GO" id="GO:0005634">
    <property type="term" value="C:nucleus"/>
    <property type="evidence" value="ECO:0007669"/>
    <property type="project" value="TreeGrafter"/>
</dbReference>
<accession>A0AAU9JV70</accession>
<feature type="domain" description="ZZ-type" evidence="7">
    <location>
        <begin position="468"/>
        <end position="529"/>
    </location>
</feature>
<dbReference type="PROSITE" id="PS00092">
    <property type="entry name" value="N6_MTASE"/>
    <property type="match status" value="1"/>
</dbReference>
<dbReference type="SUPFAM" id="SSF57850">
    <property type="entry name" value="RING/U-box"/>
    <property type="match status" value="3"/>
</dbReference>
<keyword evidence="1" id="KW-0479">Metal-binding</keyword>
<evidence type="ECO:0000313" key="9">
    <source>
        <dbReference type="Proteomes" id="UP001162131"/>
    </source>
</evidence>
<evidence type="ECO:0000313" key="8">
    <source>
        <dbReference type="EMBL" id="CAG9327338.1"/>
    </source>
</evidence>
<evidence type="ECO:0000256" key="5">
    <source>
        <dbReference type="PROSITE-ProRule" id="PRU00489"/>
    </source>
</evidence>
<dbReference type="PANTHER" id="PTHR12829">
    <property type="entry name" value="N6-ADENOSINE-METHYLTRANSFERASE"/>
    <property type="match status" value="1"/>
</dbReference>
<evidence type="ECO:0000259" key="7">
    <source>
        <dbReference type="PROSITE" id="PS50135"/>
    </source>
</evidence>
<dbReference type="Gene3D" id="3.40.50.150">
    <property type="entry name" value="Vaccinia Virus protein VP39"/>
    <property type="match status" value="1"/>
</dbReference>
<reference evidence="8" key="1">
    <citation type="submission" date="2021-09" db="EMBL/GenBank/DDBJ databases">
        <authorList>
            <consortium name="AG Swart"/>
            <person name="Singh M."/>
            <person name="Singh A."/>
            <person name="Seah K."/>
            <person name="Emmerich C."/>
        </authorList>
    </citation>
    <scope>NUCLEOTIDE SEQUENCE</scope>
    <source>
        <strain evidence="8">ATCC30299</strain>
    </source>
</reference>
<comment type="similarity">
    <text evidence="5">Belongs to the MT-A70-like family.</text>
</comment>
<dbReference type="AlphaFoldDB" id="A0AAU9JV70"/>
<dbReference type="GO" id="GO:0008270">
    <property type="term" value="F:zinc ion binding"/>
    <property type="evidence" value="ECO:0007669"/>
    <property type="project" value="UniProtKB-KW"/>
</dbReference>
<proteinExistence type="inferred from homology"/>
<keyword evidence="9" id="KW-1185">Reference proteome</keyword>
<feature type="domain" description="ZZ-type" evidence="7">
    <location>
        <begin position="531"/>
        <end position="587"/>
    </location>
</feature>
<evidence type="ECO:0000256" key="2">
    <source>
        <dbReference type="ARBA" id="ARBA00022771"/>
    </source>
</evidence>
<dbReference type="PROSITE" id="PS51143">
    <property type="entry name" value="MT_A70"/>
    <property type="match status" value="1"/>
</dbReference>
<feature type="domain" description="ZZ-type" evidence="7">
    <location>
        <begin position="405"/>
        <end position="461"/>
    </location>
</feature>
<dbReference type="PANTHER" id="PTHR12829:SF2">
    <property type="entry name" value="N6-ADENOSINE-METHYLTRANSFERASE MT-A70-LIKE"/>
    <property type="match status" value="1"/>
</dbReference>
<dbReference type="GO" id="GO:0003676">
    <property type="term" value="F:nucleic acid binding"/>
    <property type="evidence" value="ECO:0007669"/>
    <property type="project" value="InterPro"/>
</dbReference>
<evidence type="ECO:0000256" key="4">
    <source>
        <dbReference type="PROSITE-ProRule" id="PRU00228"/>
    </source>
</evidence>
<keyword evidence="2 4" id="KW-0863">Zinc-finger</keyword>
<dbReference type="SUPFAM" id="SSF53335">
    <property type="entry name" value="S-adenosyl-L-methionine-dependent methyltransferases"/>
    <property type="match status" value="1"/>
</dbReference>
<dbReference type="InterPro" id="IPR000433">
    <property type="entry name" value="Znf_ZZ"/>
</dbReference>
<dbReference type="Pfam" id="PF05063">
    <property type="entry name" value="MT-A70"/>
    <property type="match status" value="1"/>
</dbReference>
<keyword evidence="3" id="KW-0862">Zinc</keyword>
<dbReference type="GO" id="GO:0032259">
    <property type="term" value="P:methylation"/>
    <property type="evidence" value="ECO:0007669"/>
    <property type="project" value="InterPro"/>
</dbReference>
<comment type="caution">
    <text evidence="8">The sequence shown here is derived from an EMBL/GenBank/DDBJ whole genome shotgun (WGS) entry which is preliminary data.</text>
</comment>
<dbReference type="GO" id="GO:0036396">
    <property type="term" value="C:RNA N6-methyladenosine methyltransferase complex"/>
    <property type="evidence" value="ECO:0007669"/>
    <property type="project" value="TreeGrafter"/>
</dbReference>
<dbReference type="InterPro" id="IPR043145">
    <property type="entry name" value="Znf_ZZ_sf"/>
</dbReference>